<organism evidence="1 2">
    <name type="scientific">Haematococcus lacustris</name>
    <name type="common">Green alga</name>
    <name type="synonym">Haematococcus pluvialis</name>
    <dbReference type="NCBI Taxonomy" id="44745"/>
    <lineage>
        <taxon>Eukaryota</taxon>
        <taxon>Viridiplantae</taxon>
        <taxon>Chlorophyta</taxon>
        <taxon>core chlorophytes</taxon>
        <taxon>Chlorophyceae</taxon>
        <taxon>CS clade</taxon>
        <taxon>Chlamydomonadales</taxon>
        <taxon>Haematococcaceae</taxon>
        <taxon>Haematococcus</taxon>
    </lineage>
</organism>
<keyword evidence="2" id="KW-1185">Reference proteome</keyword>
<comment type="caution">
    <text evidence="1">The sequence shown here is derived from an EMBL/GenBank/DDBJ whole genome shotgun (WGS) entry which is preliminary data.</text>
</comment>
<sequence length="84" mass="9107">MALYALLLRCYVPHVLRNAVHVTHIRTLALRAAEHTVMRVKSPAFASLPASNTVLSSSSFRKPSPYFASSLTIACQVVDGPGLK</sequence>
<reference evidence="1 2" key="1">
    <citation type="submission" date="2020-02" db="EMBL/GenBank/DDBJ databases">
        <title>Draft genome sequence of Haematococcus lacustris strain NIES-144.</title>
        <authorList>
            <person name="Morimoto D."/>
            <person name="Nakagawa S."/>
            <person name="Yoshida T."/>
            <person name="Sawayama S."/>
        </authorList>
    </citation>
    <scope>NUCLEOTIDE SEQUENCE [LARGE SCALE GENOMIC DNA]</scope>
    <source>
        <strain evidence="1 2">NIES-144</strain>
    </source>
</reference>
<evidence type="ECO:0000313" key="1">
    <source>
        <dbReference type="EMBL" id="GFH18094.1"/>
    </source>
</evidence>
<dbReference type="Proteomes" id="UP000485058">
    <property type="component" value="Unassembled WGS sequence"/>
</dbReference>
<accession>A0A699ZGR9</accession>
<dbReference type="EMBL" id="BLLF01001246">
    <property type="protein sequence ID" value="GFH18094.1"/>
    <property type="molecule type" value="Genomic_DNA"/>
</dbReference>
<dbReference type="AlphaFoldDB" id="A0A699ZGR9"/>
<gene>
    <name evidence="1" type="ORF">HaLaN_14837</name>
</gene>
<feature type="non-terminal residue" evidence="1">
    <location>
        <position position="1"/>
    </location>
</feature>
<feature type="non-terminal residue" evidence="1">
    <location>
        <position position="84"/>
    </location>
</feature>
<evidence type="ECO:0000313" key="2">
    <source>
        <dbReference type="Proteomes" id="UP000485058"/>
    </source>
</evidence>
<proteinExistence type="predicted"/>
<name>A0A699ZGR9_HAELA</name>
<protein>
    <submittedName>
        <fullName evidence="1">Uncharacterized protein</fullName>
    </submittedName>
</protein>